<evidence type="ECO:0000259" key="3">
    <source>
        <dbReference type="Pfam" id="PF00535"/>
    </source>
</evidence>
<name>X1PVD2_9ZZZZ</name>
<gene>
    <name evidence="4" type="ORF">S06H3_43839</name>
</gene>
<dbReference type="PANTHER" id="PTHR43630">
    <property type="entry name" value="POLY-BETA-1,6-N-ACETYL-D-GLUCOSAMINE SYNTHASE"/>
    <property type="match status" value="1"/>
</dbReference>
<organism evidence="4">
    <name type="scientific">marine sediment metagenome</name>
    <dbReference type="NCBI Taxonomy" id="412755"/>
    <lineage>
        <taxon>unclassified sequences</taxon>
        <taxon>metagenomes</taxon>
        <taxon>ecological metagenomes</taxon>
    </lineage>
</organism>
<accession>X1PVD2</accession>
<proteinExistence type="predicted"/>
<evidence type="ECO:0000313" key="4">
    <source>
        <dbReference type="EMBL" id="GAI34864.1"/>
    </source>
</evidence>
<dbReference type="SUPFAM" id="SSF53448">
    <property type="entry name" value="Nucleotide-diphospho-sugar transferases"/>
    <property type="match status" value="1"/>
</dbReference>
<evidence type="ECO:0000256" key="1">
    <source>
        <dbReference type="ARBA" id="ARBA00022676"/>
    </source>
</evidence>
<dbReference type="AlphaFoldDB" id="X1PVD2"/>
<dbReference type="GO" id="GO:0016757">
    <property type="term" value="F:glycosyltransferase activity"/>
    <property type="evidence" value="ECO:0007669"/>
    <property type="project" value="UniProtKB-KW"/>
</dbReference>
<dbReference type="EMBL" id="BARV01027221">
    <property type="protein sequence ID" value="GAI34864.1"/>
    <property type="molecule type" value="Genomic_DNA"/>
</dbReference>
<keyword evidence="1" id="KW-0328">Glycosyltransferase</keyword>
<comment type="caution">
    <text evidence="4">The sequence shown here is derived from an EMBL/GenBank/DDBJ whole genome shotgun (WGS) entry which is preliminary data.</text>
</comment>
<evidence type="ECO:0000256" key="2">
    <source>
        <dbReference type="ARBA" id="ARBA00022679"/>
    </source>
</evidence>
<reference evidence="4" key="1">
    <citation type="journal article" date="2014" name="Front. Microbiol.">
        <title>High frequency of phylogenetically diverse reductive dehalogenase-homologous genes in deep subseafloor sedimentary metagenomes.</title>
        <authorList>
            <person name="Kawai M."/>
            <person name="Futagami T."/>
            <person name="Toyoda A."/>
            <person name="Takaki Y."/>
            <person name="Nishi S."/>
            <person name="Hori S."/>
            <person name="Arai W."/>
            <person name="Tsubouchi T."/>
            <person name="Morono Y."/>
            <person name="Uchiyama I."/>
            <person name="Ito T."/>
            <person name="Fujiyama A."/>
            <person name="Inagaki F."/>
            <person name="Takami H."/>
        </authorList>
    </citation>
    <scope>NUCLEOTIDE SEQUENCE</scope>
    <source>
        <strain evidence="4">Expedition CK06-06</strain>
    </source>
</reference>
<dbReference type="PANTHER" id="PTHR43630:SF1">
    <property type="entry name" value="POLY-BETA-1,6-N-ACETYL-D-GLUCOSAMINE SYNTHASE"/>
    <property type="match status" value="1"/>
</dbReference>
<protein>
    <recommendedName>
        <fullName evidence="3">Glycosyltransferase 2-like domain-containing protein</fullName>
    </recommendedName>
</protein>
<dbReference type="InterPro" id="IPR001173">
    <property type="entry name" value="Glyco_trans_2-like"/>
</dbReference>
<dbReference type="Gene3D" id="3.90.550.10">
    <property type="entry name" value="Spore Coat Polysaccharide Biosynthesis Protein SpsA, Chain A"/>
    <property type="match status" value="1"/>
</dbReference>
<dbReference type="InterPro" id="IPR029044">
    <property type="entry name" value="Nucleotide-diphossugar_trans"/>
</dbReference>
<keyword evidence="2" id="KW-0808">Transferase</keyword>
<dbReference type="Pfam" id="PF00535">
    <property type="entry name" value="Glycos_transf_2"/>
    <property type="match status" value="1"/>
</dbReference>
<sequence>MGMKNQFVSVVVAVRNEERYIRECLDSLLAQDYPRNRYEVLVVDGRSTDRTREIVEGYAKT</sequence>
<feature type="non-terminal residue" evidence="4">
    <location>
        <position position="61"/>
    </location>
</feature>
<feature type="domain" description="Glycosyltransferase 2-like" evidence="3">
    <location>
        <begin position="9"/>
        <end position="60"/>
    </location>
</feature>